<gene>
    <name evidence="1" type="ORF">IPP15_12430</name>
</gene>
<dbReference type="InterPro" id="IPR052894">
    <property type="entry name" value="AsmA-related"/>
</dbReference>
<name>A0A9D7SW27_9BACT</name>
<evidence type="ECO:0008006" key="3">
    <source>
        <dbReference type="Google" id="ProtNLM"/>
    </source>
</evidence>
<proteinExistence type="predicted"/>
<dbReference type="PANTHER" id="PTHR30441">
    <property type="entry name" value="DUF748 DOMAIN-CONTAINING PROTEIN"/>
    <property type="match status" value="1"/>
</dbReference>
<sequence>MTWILKQKKYFIRKLPACSPNPFCKKLQPIDILEPFDVGAEISGLAAPNVIPRITTHFEVHDSEMKTPAGTLHQCSFTGTFNNQMDTKFLPGDENSKFIFDSIQCTWENITFLSNRAEISNLNSPYLICDLRSNFKLESINALAESNSIRFTKGLGRLDITYTGSFGKEDTLKSMVNGTLTLSEAEINYLPRGLLFKKCSGVLAFKGEDLVINHFIATAGSTNLTMNGEVTNLLALLNKNPEQLTMNWSISTPELNLNDFISYVSERSVIPRQKPALKNKLISATENLDRMLSDGTAKLNINAGQMTFKKFNASNVTASVFLIGNKVLLRNVKLNHAGGTLTLNGSLANGNHANILELSSTLDRVDIPGIFHAFDNFGQDAITAQNMKGNLSAKIKLKGVITDKAEVYANSMKGNVQFSVNEGELINFDPAIKIASTAFKNRDFSHILFGELTNELEIDGSAITIHKMEIRSNVVILFVEGVYDTKKGTDMSIQVPLSNLSKSENSTLKNTGRVGMNIRLRAKNSG</sequence>
<accession>A0A9D7SW27</accession>
<dbReference type="PANTHER" id="PTHR30441:SF8">
    <property type="entry name" value="DUF748 DOMAIN-CONTAINING PROTEIN"/>
    <property type="match status" value="1"/>
</dbReference>
<protein>
    <recommendedName>
        <fullName evidence="3">AsmA-like C-terminal domain-containing protein</fullName>
    </recommendedName>
</protein>
<dbReference type="AlphaFoldDB" id="A0A9D7SW27"/>
<dbReference type="GO" id="GO:0090313">
    <property type="term" value="P:regulation of protein targeting to membrane"/>
    <property type="evidence" value="ECO:0007669"/>
    <property type="project" value="TreeGrafter"/>
</dbReference>
<evidence type="ECO:0000313" key="1">
    <source>
        <dbReference type="EMBL" id="MBK9983196.1"/>
    </source>
</evidence>
<comment type="caution">
    <text evidence="1">The sequence shown here is derived from an EMBL/GenBank/DDBJ whole genome shotgun (WGS) entry which is preliminary data.</text>
</comment>
<organism evidence="1 2">
    <name type="scientific">Candidatus Opimibacter skivensis</name>
    <dbReference type="NCBI Taxonomy" id="2982028"/>
    <lineage>
        <taxon>Bacteria</taxon>
        <taxon>Pseudomonadati</taxon>
        <taxon>Bacteroidota</taxon>
        <taxon>Saprospiria</taxon>
        <taxon>Saprospirales</taxon>
        <taxon>Saprospiraceae</taxon>
        <taxon>Candidatus Opimibacter</taxon>
    </lineage>
</organism>
<dbReference type="GO" id="GO:0005886">
    <property type="term" value="C:plasma membrane"/>
    <property type="evidence" value="ECO:0007669"/>
    <property type="project" value="TreeGrafter"/>
</dbReference>
<evidence type="ECO:0000313" key="2">
    <source>
        <dbReference type="Proteomes" id="UP000808337"/>
    </source>
</evidence>
<reference evidence="1 2" key="1">
    <citation type="submission" date="2020-10" db="EMBL/GenBank/DDBJ databases">
        <title>Connecting structure to function with the recovery of over 1000 high-quality activated sludge metagenome-assembled genomes encoding full-length rRNA genes using long-read sequencing.</title>
        <authorList>
            <person name="Singleton C.M."/>
            <person name="Petriglieri F."/>
            <person name="Kristensen J.M."/>
            <person name="Kirkegaard R.H."/>
            <person name="Michaelsen T.Y."/>
            <person name="Andersen M.H."/>
            <person name="Karst S.M."/>
            <person name="Dueholm M.S."/>
            <person name="Nielsen P.H."/>
            <person name="Albertsen M."/>
        </authorList>
    </citation>
    <scope>NUCLEOTIDE SEQUENCE [LARGE SCALE GENOMIC DNA]</scope>
    <source>
        <strain evidence="1">Ribe_18-Q3-R11-54_MAXAC.273</strain>
    </source>
</reference>
<dbReference type="Proteomes" id="UP000808337">
    <property type="component" value="Unassembled WGS sequence"/>
</dbReference>
<dbReference type="EMBL" id="JADKGY010000012">
    <property type="protein sequence ID" value="MBK9983196.1"/>
    <property type="molecule type" value="Genomic_DNA"/>
</dbReference>